<evidence type="ECO:0000313" key="2">
    <source>
        <dbReference type="EMBL" id="KZL22004.1"/>
    </source>
</evidence>
<name>A0A161VCQ0_9HYPH</name>
<dbReference type="STRING" id="989403.SAMN05421798_103171"/>
<dbReference type="SUPFAM" id="SSF55729">
    <property type="entry name" value="Acyl-CoA N-acyltransferases (Nat)"/>
    <property type="match status" value="1"/>
</dbReference>
<dbReference type="OrthoDB" id="9797178at2"/>
<accession>A0A161VCQ0</accession>
<dbReference type="PROSITE" id="PS51186">
    <property type="entry name" value="GNAT"/>
    <property type="match status" value="1"/>
</dbReference>
<dbReference type="PATRIC" id="fig|989403.3.peg.31"/>
<dbReference type="Pfam" id="PF13527">
    <property type="entry name" value="Acetyltransf_9"/>
    <property type="match status" value="1"/>
</dbReference>
<dbReference type="AlphaFoldDB" id="A0A161VCQ0"/>
<comment type="caution">
    <text evidence="2">The sequence shown here is derived from an EMBL/GenBank/DDBJ whole genome shotgun (WGS) entry which is preliminary data.</text>
</comment>
<protein>
    <recommendedName>
        <fullName evidence="1">N-acetyltransferase domain-containing protein</fullName>
    </recommendedName>
</protein>
<dbReference type="RefSeq" id="WP_068000342.1">
    <property type="nucleotide sequence ID" value="NZ_FOFM01000003.1"/>
</dbReference>
<dbReference type="InterPro" id="IPR016181">
    <property type="entry name" value="Acyl_CoA_acyltransferase"/>
</dbReference>
<reference evidence="2 3" key="1">
    <citation type="journal article" date="2016" name="Front. Microbiol.">
        <title>Comparative Genomic Analysis Reveals a Diverse Repertoire of Genes Involved in Prokaryote-Eukaryote Interactions within the Pseudovibrio Genus.</title>
        <authorList>
            <person name="Romano S."/>
            <person name="Fernandez-Guerra A."/>
            <person name="Reen F.J."/>
            <person name="Glockner F.O."/>
            <person name="Crowley S.P."/>
            <person name="O'Sullivan O."/>
            <person name="Cotter P.D."/>
            <person name="Adams C."/>
            <person name="Dobson A.D."/>
            <person name="O'Gara F."/>
        </authorList>
    </citation>
    <scope>NUCLEOTIDE SEQUENCE [LARGE SCALE GENOMIC DNA]</scope>
    <source>
        <strain evidence="2 3">Ad2</strain>
    </source>
</reference>
<sequence length="179" mass="19640">MVEFHQIGEQQVSLRVPAKQDEHTIRSLLNRAYGQSNEGRLIKRLRACGAVVLERMATDRNGDLLGYLALSRVTGTGYGHRLKISCLAPVCVCPSTQRKGIGTKLIQSALDDLQGLGEDLVLVLGAPAYFSRFGFDSELAKKVHGPYAGPIFMALPFTQAGRIELPTDVTYATPFEEFE</sequence>
<evidence type="ECO:0000259" key="1">
    <source>
        <dbReference type="PROSITE" id="PS51186"/>
    </source>
</evidence>
<dbReference type="InterPro" id="IPR000182">
    <property type="entry name" value="GNAT_dom"/>
</dbReference>
<dbReference type="CDD" id="cd04301">
    <property type="entry name" value="NAT_SF"/>
    <property type="match status" value="1"/>
</dbReference>
<gene>
    <name evidence="2" type="ORF">PsAD2_00029</name>
</gene>
<feature type="domain" description="N-acetyltransferase" evidence="1">
    <location>
        <begin position="12"/>
        <end position="158"/>
    </location>
</feature>
<dbReference type="Gene3D" id="3.40.630.30">
    <property type="match status" value="1"/>
</dbReference>
<proteinExistence type="predicted"/>
<dbReference type="GO" id="GO:0016747">
    <property type="term" value="F:acyltransferase activity, transferring groups other than amino-acyl groups"/>
    <property type="evidence" value="ECO:0007669"/>
    <property type="project" value="InterPro"/>
</dbReference>
<dbReference type="Proteomes" id="UP000076577">
    <property type="component" value="Unassembled WGS sequence"/>
</dbReference>
<organism evidence="2 3">
    <name type="scientific">Pseudovibrio axinellae</name>
    <dbReference type="NCBI Taxonomy" id="989403"/>
    <lineage>
        <taxon>Bacteria</taxon>
        <taxon>Pseudomonadati</taxon>
        <taxon>Pseudomonadota</taxon>
        <taxon>Alphaproteobacteria</taxon>
        <taxon>Hyphomicrobiales</taxon>
        <taxon>Stappiaceae</taxon>
        <taxon>Pseudovibrio</taxon>
    </lineage>
</organism>
<dbReference type="EMBL" id="LMCB01000001">
    <property type="protein sequence ID" value="KZL22004.1"/>
    <property type="molecule type" value="Genomic_DNA"/>
</dbReference>
<evidence type="ECO:0000313" key="3">
    <source>
        <dbReference type="Proteomes" id="UP000076577"/>
    </source>
</evidence>
<keyword evidence="3" id="KW-1185">Reference proteome</keyword>